<feature type="region of interest" description="Disordered" evidence="4">
    <location>
        <begin position="886"/>
        <end position="910"/>
    </location>
</feature>
<gene>
    <name evidence="5" type="ORF">C1SCF055_LOCUS36333</name>
</gene>
<evidence type="ECO:0000313" key="5">
    <source>
        <dbReference type="EMBL" id="CAI4011137.1"/>
    </source>
</evidence>
<dbReference type="EMBL" id="CAMXCT030005024">
    <property type="protein sequence ID" value="CAL4798449.1"/>
    <property type="molecule type" value="Genomic_DNA"/>
</dbReference>
<dbReference type="InterPro" id="IPR029063">
    <property type="entry name" value="SAM-dependent_MTases_sf"/>
</dbReference>
<evidence type="ECO:0000256" key="3">
    <source>
        <dbReference type="SAM" id="Coils"/>
    </source>
</evidence>
<reference evidence="5" key="1">
    <citation type="submission" date="2022-10" db="EMBL/GenBank/DDBJ databases">
        <authorList>
            <person name="Chen Y."/>
            <person name="Dougan E. K."/>
            <person name="Chan C."/>
            <person name="Rhodes N."/>
            <person name="Thang M."/>
        </authorList>
    </citation>
    <scope>NUCLEOTIDE SEQUENCE</scope>
</reference>
<keyword evidence="2" id="KW-0808">Transferase</keyword>
<accession>A0A9P1DJB9</accession>
<keyword evidence="7" id="KW-1185">Reference proteome</keyword>
<evidence type="ECO:0000256" key="1">
    <source>
        <dbReference type="ARBA" id="ARBA00022603"/>
    </source>
</evidence>
<feature type="coiled-coil region" evidence="3">
    <location>
        <begin position="390"/>
        <end position="417"/>
    </location>
</feature>
<dbReference type="GO" id="GO:0008168">
    <property type="term" value="F:methyltransferase activity"/>
    <property type="evidence" value="ECO:0007669"/>
    <property type="project" value="UniProtKB-KW"/>
</dbReference>
<sequence>MKSDRHGSLQPADLTPLAPPSDGGFESIQTSNSEPSLCGTASGLARFERMLTRRVLALPREALERCSSRGLANQMETTDVTRQSCAVGKKVHLPCDGGVSAATALKQSELKLDAATHSVGARQHHERAVAPVKSTIFVSNFNQAMPQDDLVERPMQDFRACKPCRGHDLGAERGRSQTRSQRTFFFFGGAKGNRPGKEGVKFGWGRSVVGCAVRYGMCGLRFWGWWVRVGQWWLVLLGLELVGWGWSVVVCRQGSVVVHTIRVQESWVFEGLRLESFAGNKLPSDMQTFCDSCACPKQLEAEAICSSVDAGIIVRLAYKQHWIPWHEVISTGAIYHFYVADAQIFEHLTNLAFATDNYLSLVAAGVPLALREETVLIIHTIPMMRLMELAAESASRIRDLELRLADAEHSIALIRQNLGLLSCVSGQSFFHACFGQQQSSMTPLCARAFEVFGELVPQLLHGGIVFQVACLSASFRDMVSGQLKKLQLVCDELEVAAIRLAAFSLPGFAPKDKVQSSLSYIPWWEPPNHPKLGLKVMALMDGCFGYYFGRGNGFSRWQEKPASLNEANPLDMVKLLNTQEQSNETFQQLLQLLREGQADYLYSPVVQDPAMEALVGPEHCRGAGLVLAVRYRTIQAALCFQFAHAIKFLDQARAQPLQQILSIDTEALVFKYVDILSLLPCVAVSREFLPAQLAEYYIELVDAFWATEDDFWTVDDTLPLGVPEHPSTSKPASISRGAAGQYFCMAAKELLNNIAQHFVDADDTFLTLPGMASVSTLQTYILNFQTCVDCTVAGGRRMAGLDPRVAPQTSAASDTQWLRSLERCNRDNDDIDMLVWLLGKGAWCREHYPADWDDANTGVTILHFVVYGVVGTLILAEYWNQSNSDSAYPDSPQSTLESPPTDATGTPSPSALEVKVVGNAIAQRGTCCRDSEEVEPQRTTSVRDNGSHNVVVPQCQPIPGPKMVLYCSDCSALDGAAVALRRLRPYMAHVFGSESAPSHRSAFAVLHPRCEKLYNDLLERENWMLQGDLPHSPLISLVYAANCTAHAMVEAGKATPAMGQICDTIKQLYPDIFLLELGPELMESKLLRTPAQRFLRALVELRDFAYYVDFRLLDSLEVGEVPATRQRMYVVGVRKCQLLILQPWQWPETCPAPKLSQFLEPRSKQARRMSRPLSGIAQQNLARAMKAIKKAERSAKPSKECFVVDLGTSLDRRVRWAKERVPNMSHQHLKSMWVTHLKDTMTPMELLKCQGFRPEEVEKVPHGERYFKKKKKKKKDEFAWDQQRAAGLYLRALEYLWHGLRQTDADAAVIESACVPESDNELNMHRQYLHRKAGIFPRKLEAVTDAETVLWSKIEAVLSKQHVLDSFHHGSVVELWALCRIFSFEAIIWGGKEDENIAPHVQTFEWHRAPKSCMSHESNPEG</sequence>
<protein>
    <submittedName>
        <fullName evidence="5">Uncharacterized protein</fullName>
    </submittedName>
</protein>
<proteinExistence type="predicted"/>
<dbReference type="InterPro" id="IPR001525">
    <property type="entry name" value="C5_MeTfrase"/>
</dbReference>
<dbReference type="SUPFAM" id="SSF53335">
    <property type="entry name" value="S-adenosyl-L-methionine-dependent methyltransferases"/>
    <property type="match status" value="1"/>
</dbReference>
<dbReference type="GO" id="GO:0032259">
    <property type="term" value="P:methylation"/>
    <property type="evidence" value="ECO:0007669"/>
    <property type="project" value="UniProtKB-KW"/>
</dbReference>
<dbReference type="Proteomes" id="UP001152797">
    <property type="component" value="Unassembled WGS sequence"/>
</dbReference>
<dbReference type="Pfam" id="PF00145">
    <property type="entry name" value="DNA_methylase"/>
    <property type="match status" value="1"/>
</dbReference>
<comment type="caution">
    <text evidence="5">The sequence shown here is derived from an EMBL/GenBank/DDBJ whole genome shotgun (WGS) entry which is preliminary data.</text>
</comment>
<evidence type="ECO:0000313" key="6">
    <source>
        <dbReference type="EMBL" id="CAL1164512.1"/>
    </source>
</evidence>
<dbReference type="EMBL" id="CAMXCT010005024">
    <property type="protein sequence ID" value="CAI4011137.1"/>
    <property type="molecule type" value="Genomic_DNA"/>
</dbReference>
<organism evidence="5">
    <name type="scientific">Cladocopium goreaui</name>
    <dbReference type="NCBI Taxonomy" id="2562237"/>
    <lineage>
        <taxon>Eukaryota</taxon>
        <taxon>Sar</taxon>
        <taxon>Alveolata</taxon>
        <taxon>Dinophyceae</taxon>
        <taxon>Suessiales</taxon>
        <taxon>Symbiodiniaceae</taxon>
        <taxon>Cladocopium</taxon>
    </lineage>
</organism>
<feature type="region of interest" description="Disordered" evidence="4">
    <location>
        <begin position="1"/>
        <end position="36"/>
    </location>
</feature>
<keyword evidence="3" id="KW-0175">Coiled coil</keyword>
<keyword evidence="1" id="KW-0489">Methyltransferase</keyword>
<dbReference type="EMBL" id="CAMXCT020005024">
    <property type="protein sequence ID" value="CAL1164512.1"/>
    <property type="molecule type" value="Genomic_DNA"/>
</dbReference>
<reference evidence="6" key="2">
    <citation type="submission" date="2024-04" db="EMBL/GenBank/DDBJ databases">
        <authorList>
            <person name="Chen Y."/>
            <person name="Shah S."/>
            <person name="Dougan E. K."/>
            <person name="Thang M."/>
            <person name="Chan C."/>
        </authorList>
    </citation>
    <scope>NUCLEOTIDE SEQUENCE [LARGE SCALE GENOMIC DNA]</scope>
</reference>
<feature type="compositionally biased region" description="Polar residues" evidence="4">
    <location>
        <begin position="886"/>
        <end position="909"/>
    </location>
</feature>
<evidence type="ECO:0000256" key="4">
    <source>
        <dbReference type="SAM" id="MobiDB-lite"/>
    </source>
</evidence>
<name>A0A9P1DJB9_9DINO</name>
<dbReference type="Gene3D" id="3.40.50.150">
    <property type="entry name" value="Vaccinia Virus protein VP39"/>
    <property type="match status" value="1"/>
</dbReference>
<evidence type="ECO:0000256" key="2">
    <source>
        <dbReference type="ARBA" id="ARBA00022679"/>
    </source>
</evidence>
<evidence type="ECO:0000313" key="7">
    <source>
        <dbReference type="Proteomes" id="UP001152797"/>
    </source>
</evidence>